<dbReference type="EMBL" id="WNCL01000013">
    <property type="protein sequence ID" value="MTU43162.1"/>
    <property type="molecule type" value="Genomic_DNA"/>
</dbReference>
<sequence length="371" mass="42652">MPAEKVEILTDNGTTVKAIAPVIISASRSTDIPAYFPKWFATRFNGGRGYVKWFNPFNQKPVFVSFEKTKVIVFWTKNPKPLIPYLPQLDAAGVHYYFHFTLNDYQQENLEPNVPSLESRIQTFKELASLLGPERIVWRFDPVLFTKTLTPRELATRIFKISKKVKGCTNRLVFSFIDIKVYKKVQRNLLKYSEHFASQYDSTSICKAEPSAEQIEEFAGYLSKIRAYWKERGWNLEICACAEKFDLSHHGILPSKCIDAELMLKVFGENPELTDYLTKAPAKTPFELDHLGLFNANRVEMKKIVTIKKDPGQREECGCVKSKDIGMYNTCLHGCVYCYANTSPELTLKNFERRKNHPLAESIFIPDFPEA</sequence>
<proteinExistence type="predicted"/>
<dbReference type="InterPro" id="IPR014998">
    <property type="entry name" value="DUF1848"/>
</dbReference>
<dbReference type="Pfam" id="PF08902">
    <property type="entry name" value="DUF1848"/>
    <property type="match status" value="1"/>
</dbReference>
<organism evidence="1 2">
    <name type="scientific">Parasutterella excrementihominis</name>
    <dbReference type="NCBI Taxonomy" id="487175"/>
    <lineage>
        <taxon>Bacteria</taxon>
        <taxon>Pseudomonadati</taxon>
        <taxon>Pseudomonadota</taxon>
        <taxon>Betaproteobacteria</taxon>
        <taxon>Burkholderiales</taxon>
        <taxon>Sutterellaceae</taxon>
        <taxon>Parasutterella</taxon>
    </lineage>
</organism>
<protein>
    <submittedName>
        <fullName evidence="1">DUF1848 family protein</fullName>
    </submittedName>
</protein>
<comment type="caution">
    <text evidence="1">The sequence shown here is derived from an EMBL/GenBank/DDBJ whole genome shotgun (WGS) entry which is preliminary data.</text>
</comment>
<evidence type="ECO:0000313" key="2">
    <source>
        <dbReference type="Proteomes" id="UP000462362"/>
    </source>
</evidence>
<gene>
    <name evidence="1" type="ORF">GMD42_05910</name>
</gene>
<dbReference type="AlphaFoldDB" id="A0A6I3S5L2"/>
<evidence type="ECO:0000313" key="1">
    <source>
        <dbReference type="EMBL" id="MTU43162.1"/>
    </source>
</evidence>
<reference evidence="1 2" key="1">
    <citation type="journal article" date="2019" name="Nat. Med.">
        <title>A library of human gut bacterial isolates paired with longitudinal multiomics data enables mechanistic microbiome research.</title>
        <authorList>
            <person name="Poyet M."/>
            <person name="Groussin M."/>
            <person name="Gibbons S.M."/>
            <person name="Avila-Pacheco J."/>
            <person name="Jiang X."/>
            <person name="Kearney S.M."/>
            <person name="Perrotta A.R."/>
            <person name="Berdy B."/>
            <person name="Zhao S."/>
            <person name="Lieberman T.D."/>
            <person name="Swanson P.K."/>
            <person name="Smith M."/>
            <person name="Roesemann S."/>
            <person name="Alexander J.E."/>
            <person name="Rich S.A."/>
            <person name="Livny J."/>
            <person name="Vlamakis H."/>
            <person name="Clish C."/>
            <person name="Bullock K."/>
            <person name="Deik A."/>
            <person name="Scott J."/>
            <person name="Pierce K.A."/>
            <person name="Xavier R.J."/>
            <person name="Alm E.J."/>
        </authorList>
    </citation>
    <scope>NUCLEOTIDE SEQUENCE [LARGE SCALE GENOMIC DNA]</scope>
    <source>
        <strain evidence="1 2">BIOML-A2</strain>
    </source>
</reference>
<dbReference type="Proteomes" id="UP000462362">
    <property type="component" value="Unassembled WGS sequence"/>
</dbReference>
<accession>A0A6I3S5L2</accession>
<dbReference type="RefSeq" id="WP_155165131.1">
    <property type="nucleotide sequence ID" value="NZ_JAXXAX010000013.1"/>
</dbReference>
<name>A0A6I3S5L2_9BURK</name>